<dbReference type="InterPro" id="IPR051312">
    <property type="entry name" value="Diverse_Substr_Oxidored"/>
</dbReference>
<proteinExistence type="predicted"/>
<dbReference type="PANTHER" id="PTHR42659">
    <property type="entry name" value="XANTHINE DEHYDROGENASE SUBUNIT C-RELATED"/>
    <property type="match status" value="1"/>
</dbReference>
<evidence type="ECO:0000259" key="4">
    <source>
        <dbReference type="PROSITE" id="PS51387"/>
    </source>
</evidence>
<dbReference type="InterPro" id="IPR036318">
    <property type="entry name" value="FAD-bd_PCMH-like_sf"/>
</dbReference>
<keyword evidence="2" id="KW-0274">FAD</keyword>
<dbReference type="GO" id="GO:0016491">
    <property type="term" value="F:oxidoreductase activity"/>
    <property type="evidence" value="ECO:0007669"/>
    <property type="project" value="UniProtKB-KW"/>
</dbReference>
<dbReference type="PROSITE" id="PS51387">
    <property type="entry name" value="FAD_PCMH"/>
    <property type="match status" value="1"/>
</dbReference>
<dbReference type="EMBL" id="LT629750">
    <property type="protein sequence ID" value="SDS50985.1"/>
    <property type="molecule type" value="Genomic_DNA"/>
</dbReference>
<sequence>MKPAAFDYKRARTLPEAAEFLAAGNGDAKILAGGQSLAPMLHLRLARPHILIDIKRAEGLRELMGDDKVMSIGAGWTHAEIEDGTFEDSTRGLMPYVARGIAYRAVRNRGTIGGSLSHADPAADWISTTAALGATLVSQGADGRKHRLSADTFLEGAFQTRLGANEVLIAIEAPRLSDKAGWGYYKICRKSGEFATAIGVAIFDPKSGLSRVLAGATDGPPVLLPETAKVLIDKGASVAGDSVEAEIASVLLGHDAAARQLHATAVRRALDMLAVNSDR</sequence>
<protein>
    <submittedName>
        <fullName evidence="5">Carbon-monoxide dehydrogenase medium subunit</fullName>
    </submittedName>
</protein>
<dbReference type="InterPro" id="IPR002346">
    <property type="entry name" value="Mopterin_DH_FAD-bd"/>
</dbReference>
<evidence type="ECO:0000256" key="2">
    <source>
        <dbReference type="ARBA" id="ARBA00022827"/>
    </source>
</evidence>
<keyword evidence="3" id="KW-0560">Oxidoreductase</keyword>
<reference evidence="6" key="1">
    <citation type="submission" date="2016-10" db="EMBL/GenBank/DDBJ databases">
        <authorList>
            <person name="Varghese N."/>
            <person name="Submissions S."/>
        </authorList>
    </citation>
    <scope>NUCLEOTIDE SEQUENCE [LARGE SCALE GENOMIC DNA]</scope>
    <source>
        <strain evidence="6">GAS369</strain>
    </source>
</reference>
<evidence type="ECO:0000256" key="3">
    <source>
        <dbReference type="ARBA" id="ARBA00023002"/>
    </source>
</evidence>
<dbReference type="Pfam" id="PF00941">
    <property type="entry name" value="FAD_binding_5"/>
    <property type="match status" value="1"/>
</dbReference>
<gene>
    <name evidence="5" type="ORF">SAMN05444158_2277</name>
</gene>
<evidence type="ECO:0000256" key="1">
    <source>
        <dbReference type="ARBA" id="ARBA00022630"/>
    </source>
</evidence>
<dbReference type="AlphaFoldDB" id="A0A1H1SSS8"/>
<dbReference type="InterPro" id="IPR016169">
    <property type="entry name" value="FAD-bd_PCMH_sub2"/>
</dbReference>
<evidence type="ECO:0000313" key="5">
    <source>
        <dbReference type="EMBL" id="SDS50985.1"/>
    </source>
</evidence>
<dbReference type="InterPro" id="IPR016166">
    <property type="entry name" value="FAD-bd_PCMH"/>
</dbReference>
<name>A0A1H1SSS8_9BRAD</name>
<dbReference type="PANTHER" id="PTHR42659:SF2">
    <property type="entry name" value="XANTHINE DEHYDROGENASE SUBUNIT C-RELATED"/>
    <property type="match status" value="1"/>
</dbReference>
<dbReference type="SUPFAM" id="SSF56176">
    <property type="entry name" value="FAD-binding/transporter-associated domain-like"/>
    <property type="match status" value="1"/>
</dbReference>
<organism evidence="5 6">
    <name type="scientific">Bradyrhizobium canariense</name>
    <dbReference type="NCBI Taxonomy" id="255045"/>
    <lineage>
        <taxon>Bacteria</taxon>
        <taxon>Pseudomonadati</taxon>
        <taxon>Pseudomonadota</taxon>
        <taxon>Alphaproteobacteria</taxon>
        <taxon>Hyphomicrobiales</taxon>
        <taxon>Nitrobacteraceae</taxon>
        <taxon>Bradyrhizobium</taxon>
    </lineage>
</organism>
<feature type="domain" description="FAD-binding PCMH-type" evidence="4">
    <location>
        <begin position="1"/>
        <end position="178"/>
    </location>
</feature>
<accession>A0A1H1SSS8</accession>
<dbReference type="GO" id="GO:0071949">
    <property type="term" value="F:FAD binding"/>
    <property type="evidence" value="ECO:0007669"/>
    <property type="project" value="InterPro"/>
</dbReference>
<dbReference type="Gene3D" id="3.30.465.10">
    <property type="match status" value="1"/>
</dbReference>
<evidence type="ECO:0000313" key="6">
    <source>
        <dbReference type="Proteomes" id="UP000243904"/>
    </source>
</evidence>
<keyword evidence="6" id="KW-1185">Reference proteome</keyword>
<dbReference type="InterPro" id="IPR016167">
    <property type="entry name" value="FAD-bd_PCMH_sub1"/>
</dbReference>
<dbReference type="Gene3D" id="3.30.43.10">
    <property type="entry name" value="Uridine Diphospho-n-acetylenolpyruvylglucosamine Reductase, domain 2"/>
    <property type="match status" value="1"/>
</dbReference>
<dbReference type="RefSeq" id="WP_146687295.1">
    <property type="nucleotide sequence ID" value="NZ_LT629750.1"/>
</dbReference>
<keyword evidence="1" id="KW-0285">Flavoprotein</keyword>
<dbReference type="Proteomes" id="UP000243904">
    <property type="component" value="Chromosome I"/>
</dbReference>